<feature type="region of interest" description="Disordered" evidence="1">
    <location>
        <begin position="48"/>
        <end position="117"/>
    </location>
</feature>
<comment type="caution">
    <text evidence="2">The sequence shown here is derived from an EMBL/GenBank/DDBJ whole genome shotgun (WGS) entry which is preliminary data.</text>
</comment>
<evidence type="ECO:0000313" key="2">
    <source>
        <dbReference type="EMBL" id="KAG8061957.1"/>
    </source>
</evidence>
<keyword evidence="3" id="KW-1185">Reference proteome</keyword>
<reference evidence="2" key="1">
    <citation type="journal article" date="2021" name="bioRxiv">
        <title>Whole Genome Assembly and Annotation of Northern Wild Rice, Zizania palustris L., Supports a Whole Genome Duplication in the Zizania Genus.</title>
        <authorList>
            <person name="Haas M."/>
            <person name="Kono T."/>
            <person name="Macchietto M."/>
            <person name="Millas R."/>
            <person name="McGilp L."/>
            <person name="Shao M."/>
            <person name="Duquette J."/>
            <person name="Hirsch C.N."/>
            <person name="Kimball J."/>
        </authorList>
    </citation>
    <scope>NUCLEOTIDE SEQUENCE</scope>
    <source>
        <tissue evidence="2">Fresh leaf tissue</tissue>
    </source>
</reference>
<proteinExistence type="predicted"/>
<dbReference type="Proteomes" id="UP000729402">
    <property type="component" value="Unassembled WGS sequence"/>
</dbReference>
<evidence type="ECO:0000256" key="1">
    <source>
        <dbReference type="SAM" id="MobiDB-lite"/>
    </source>
</evidence>
<protein>
    <submittedName>
        <fullName evidence="2">Uncharacterized protein</fullName>
    </submittedName>
</protein>
<dbReference type="EMBL" id="JAAALK010000286">
    <property type="protein sequence ID" value="KAG8061957.1"/>
    <property type="molecule type" value="Genomic_DNA"/>
</dbReference>
<evidence type="ECO:0000313" key="3">
    <source>
        <dbReference type="Proteomes" id="UP000729402"/>
    </source>
</evidence>
<gene>
    <name evidence="2" type="ORF">GUJ93_ZPchr0003g17883</name>
</gene>
<sequence length="129" mass="13169">MCVAPCIGVPVADPARILTSGIRATGEGTMGDVKKDGAVIQRVIREHEIEGGGLPGGEEPGQQVPNPDLGDGDEPGEQVPASDMGDGAEPGSPDAINDDNLDADHDEDAPLRVPVADPARILTMVSSLP</sequence>
<reference evidence="2" key="2">
    <citation type="submission" date="2021-02" db="EMBL/GenBank/DDBJ databases">
        <authorList>
            <person name="Kimball J.A."/>
            <person name="Haas M.W."/>
            <person name="Macchietto M."/>
            <person name="Kono T."/>
            <person name="Duquette J."/>
            <person name="Shao M."/>
        </authorList>
    </citation>
    <scope>NUCLEOTIDE SEQUENCE</scope>
    <source>
        <tissue evidence="2">Fresh leaf tissue</tissue>
    </source>
</reference>
<accession>A0A8J5SF57</accession>
<organism evidence="2 3">
    <name type="scientific">Zizania palustris</name>
    <name type="common">Northern wild rice</name>
    <dbReference type="NCBI Taxonomy" id="103762"/>
    <lineage>
        <taxon>Eukaryota</taxon>
        <taxon>Viridiplantae</taxon>
        <taxon>Streptophyta</taxon>
        <taxon>Embryophyta</taxon>
        <taxon>Tracheophyta</taxon>
        <taxon>Spermatophyta</taxon>
        <taxon>Magnoliopsida</taxon>
        <taxon>Liliopsida</taxon>
        <taxon>Poales</taxon>
        <taxon>Poaceae</taxon>
        <taxon>BOP clade</taxon>
        <taxon>Oryzoideae</taxon>
        <taxon>Oryzeae</taxon>
        <taxon>Zizaniinae</taxon>
        <taxon>Zizania</taxon>
    </lineage>
</organism>
<name>A0A8J5SF57_ZIZPA</name>
<dbReference type="AlphaFoldDB" id="A0A8J5SF57"/>
<feature type="compositionally biased region" description="Acidic residues" evidence="1">
    <location>
        <begin position="96"/>
        <end position="107"/>
    </location>
</feature>